<reference evidence="2" key="1">
    <citation type="submission" date="2020-07" db="EMBL/GenBank/DDBJ databases">
        <authorList>
            <person name="Lin J."/>
        </authorList>
    </citation>
    <scope>NUCLEOTIDE SEQUENCE</scope>
</reference>
<sequence length="149" mass="17007">MGSVFEVSPYFKVLDTKVRKCEIRGWYLKFYPKRERGDSSSPIRCSLPSPPRPSERNPRTKTKKKSAAMISILAQERVLGAALGIAFTGSILFHQRREIYRSIPKNSSYSYQYKELTHGKNSTDLARMWNKAVDGTLGQLVVFLSSRGW</sequence>
<proteinExistence type="predicted"/>
<evidence type="ECO:0000313" key="2">
    <source>
        <dbReference type="EMBL" id="CAD1843716.1"/>
    </source>
</evidence>
<dbReference type="PANTHER" id="PTHR37720:SF2">
    <property type="entry name" value="OS10G0481400 PROTEIN"/>
    <property type="match status" value="1"/>
</dbReference>
<dbReference type="PANTHER" id="PTHR37720">
    <property type="entry name" value="OS10G0481400 PROTEIN"/>
    <property type="match status" value="1"/>
</dbReference>
<gene>
    <name evidence="2" type="ORF">CB5_LOCUS26927</name>
</gene>
<dbReference type="EMBL" id="LR862137">
    <property type="protein sequence ID" value="CAD1843716.1"/>
    <property type="molecule type" value="Genomic_DNA"/>
</dbReference>
<protein>
    <submittedName>
        <fullName evidence="2">Uncharacterized protein</fullName>
    </submittedName>
</protein>
<accession>A0A6V7QLR2</accession>
<dbReference type="AlphaFoldDB" id="A0A6V7QLR2"/>
<evidence type="ECO:0000256" key="1">
    <source>
        <dbReference type="SAM" id="MobiDB-lite"/>
    </source>
</evidence>
<name>A0A6V7QLR2_ANACO</name>
<organism evidence="2">
    <name type="scientific">Ananas comosus var. bracteatus</name>
    <name type="common">red pineapple</name>
    <dbReference type="NCBI Taxonomy" id="296719"/>
    <lineage>
        <taxon>Eukaryota</taxon>
        <taxon>Viridiplantae</taxon>
        <taxon>Streptophyta</taxon>
        <taxon>Embryophyta</taxon>
        <taxon>Tracheophyta</taxon>
        <taxon>Spermatophyta</taxon>
        <taxon>Magnoliopsida</taxon>
        <taxon>Liliopsida</taxon>
        <taxon>Poales</taxon>
        <taxon>Bromeliaceae</taxon>
        <taxon>Bromelioideae</taxon>
        <taxon>Ananas</taxon>
    </lineage>
</organism>
<feature type="region of interest" description="Disordered" evidence="1">
    <location>
        <begin position="35"/>
        <end position="66"/>
    </location>
</feature>